<organism evidence="2 3">
    <name type="scientific">Methylogaea oryzae</name>
    <dbReference type="NCBI Taxonomy" id="1295382"/>
    <lineage>
        <taxon>Bacteria</taxon>
        <taxon>Pseudomonadati</taxon>
        <taxon>Pseudomonadota</taxon>
        <taxon>Gammaproteobacteria</taxon>
        <taxon>Methylococcales</taxon>
        <taxon>Methylococcaceae</taxon>
        <taxon>Methylogaea</taxon>
    </lineage>
</organism>
<name>A0A8D4VMH0_9GAMM</name>
<dbReference type="KEGG" id="moz:MoryE10_11840"/>
<evidence type="ECO:0000313" key="3">
    <source>
        <dbReference type="Proteomes" id="UP000824988"/>
    </source>
</evidence>
<dbReference type="AlphaFoldDB" id="A0A8D4VMH0"/>
<feature type="compositionally biased region" description="Polar residues" evidence="1">
    <location>
        <begin position="45"/>
        <end position="61"/>
    </location>
</feature>
<dbReference type="Proteomes" id="UP000824988">
    <property type="component" value="Chromosome"/>
</dbReference>
<reference evidence="2" key="1">
    <citation type="submission" date="2019-06" db="EMBL/GenBank/DDBJ databases">
        <title>Complete genome sequence of Methylogaea oryzae strain JCM16910.</title>
        <authorList>
            <person name="Asakawa S."/>
        </authorList>
    </citation>
    <scope>NUCLEOTIDE SEQUENCE</scope>
    <source>
        <strain evidence="2">E10</strain>
    </source>
</reference>
<evidence type="ECO:0000256" key="1">
    <source>
        <dbReference type="SAM" id="MobiDB-lite"/>
    </source>
</evidence>
<feature type="region of interest" description="Disordered" evidence="1">
    <location>
        <begin position="86"/>
        <end position="126"/>
    </location>
</feature>
<protein>
    <submittedName>
        <fullName evidence="2">Uncharacterized protein</fullName>
    </submittedName>
</protein>
<sequence>MTMGMRIPSSNMVQTNGSGAWQQRRESFNQLASALQSGDLKSAQQAFSTLTPNSTAATDPNSPLAKLGKALQSGDINAAQQAFSTLRSGGRHHHHHQQPSDTSASVSTNTAAGTTDTVGTKINLTA</sequence>
<keyword evidence="3" id="KW-1185">Reference proteome</keyword>
<accession>A0A8D4VMH0</accession>
<feature type="region of interest" description="Disordered" evidence="1">
    <location>
        <begin position="45"/>
        <end position="65"/>
    </location>
</feature>
<dbReference type="EMBL" id="AP019782">
    <property type="protein sequence ID" value="BBL70578.1"/>
    <property type="molecule type" value="Genomic_DNA"/>
</dbReference>
<gene>
    <name evidence="2" type="ORF">MoryE10_11840</name>
</gene>
<feature type="region of interest" description="Disordered" evidence="1">
    <location>
        <begin position="1"/>
        <end position="25"/>
    </location>
</feature>
<feature type="compositionally biased region" description="Polar residues" evidence="1">
    <location>
        <begin position="99"/>
        <end position="126"/>
    </location>
</feature>
<evidence type="ECO:0000313" key="2">
    <source>
        <dbReference type="EMBL" id="BBL70578.1"/>
    </source>
</evidence>
<feature type="compositionally biased region" description="Polar residues" evidence="1">
    <location>
        <begin position="8"/>
        <end position="21"/>
    </location>
</feature>
<proteinExistence type="predicted"/>